<keyword evidence="3" id="KW-1185">Reference proteome</keyword>
<dbReference type="RefSeq" id="WP_168083679.1">
    <property type="nucleotide sequence ID" value="NZ_JAAVJI010000004.1"/>
</dbReference>
<evidence type="ECO:0000256" key="1">
    <source>
        <dbReference type="SAM" id="SignalP"/>
    </source>
</evidence>
<dbReference type="Proteomes" id="UP000746535">
    <property type="component" value="Unassembled WGS sequence"/>
</dbReference>
<sequence>MYALLSLLPILLLLPKNTAAAHERYFYQEQGYTLQALPDSTRPAALELLSNNREFRLMRGMAGSCEEIHALADPQGNTVGYGSLCKMQHKYQTGLFCWDASGTHLGYTKKPEDTGADWVGDSILLGCGGVILDDKLAQRRTGIRPFPNEEFPPRVDWGDTRPVFTMFDMDVEALGFELPIDSCDEMRFIDELDFYNNESYSVVCEIDEEGKQALFCFDNLNEHFALFTRFYDTSRWAEQVMRRYCGA</sequence>
<gene>
    <name evidence="2" type="ORF">HBH25_09540</name>
</gene>
<reference evidence="2 3" key="1">
    <citation type="submission" date="2020-03" db="EMBL/GenBank/DDBJ databases">
        <authorList>
            <person name="Wang L."/>
            <person name="He N."/>
            <person name="Li Y."/>
            <person name="Fang Y."/>
            <person name="Zhang F."/>
        </authorList>
    </citation>
    <scope>NUCLEOTIDE SEQUENCE [LARGE SCALE GENOMIC DNA]</scope>
    <source>
        <strain evidence="3">hsmgli-8</strain>
    </source>
</reference>
<evidence type="ECO:0000313" key="3">
    <source>
        <dbReference type="Proteomes" id="UP000746535"/>
    </source>
</evidence>
<evidence type="ECO:0000313" key="2">
    <source>
        <dbReference type="EMBL" id="NJP01108.1"/>
    </source>
</evidence>
<accession>A0ABX0YCI1</accession>
<feature type="chain" id="PRO_5047189959" evidence="1">
    <location>
        <begin position="22"/>
        <end position="247"/>
    </location>
</feature>
<protein>
    <submittedName>
        <fullName evidence="2">Uncharacterized protein</fullName>
    </submittedName>
</protein>
<comment type="caution">
    <text evidence="2">The sequence shown here is derived from an EMBL/GenBank/DDBJ whole genome shotgun (WGS) entry which is preliminary data.</text>
</comment>
<organism evidence="2 3">
    <name type="scientific">Pseudomonas quercus</name>
    <dbReference type="NCBI Taxonomy" id="2722792"/>
    <lineage>
        <taxon>Bacteria</taxon>
        <taxon>Pseudomonadati</taxon>
        <taxon>Pseudomonadota</taxon>
        <taxon>Gammaproteobacteria</taxon>
        <taxon>Pseudomonadales</taxon>
        <taxon>Pseudomonadaceae</taxon>
        <taxon>Pseudomonas</taxon>
    </lineage>
</organism>
<name>A0ABX0YCI1_9PSED</name>
<keyword evidence="1" id="KW-0732">Signal</keyword>
<feature type="signal peptide" evidence="1">
    <location>
        <begin position="1"/>
        <end position="21"/>
    </location>
</feature>
<dbReference type="EMBL" id="JAAVJI010000004">
    <property type="protein sequence ID" value="NJP01108.1"/>
    <property type="molecule type" value="Genomic_DNA"/>
</dbReference>
<proteinExistence type="predicted"/>